<dbReference type="PANTHER" id="PTHR30282">
    <property type="entry name" value="P-AMINOBENZOYL GLUTAMATE TRANSPORTER"/>
    <property type="match status" value="1"/>
</dbReference>
<feature type="transmembrane region" description="Helical" evidence="1">
    <location>
        <begin position="211"/>
        <end position="236"/>
    </location>
</feature>
<name>A0ABP9MMU0_9GAMM</name>
<keyword evidence="1" id="KW-1133">Transmembrane helix</keyword>
<keyword evidence="1" id="KW-0812">Transmembrane</keyword>
<feature type="transmembrane region" description="Helical" evidence="1">
    <location>
        <begin position="171"/>
        <end position="191"/>
    </location>
</feature>
<protein>
    <submittedName>
        <fullName evidence="2">AbgT family transporter</fullName>
    </submittedName>
</protein>
<reference evidence="3" key="1">
    <citation type="journal article" date="2019" name="Int. J. Syst. Evol. Microbiol.">
        <title>The Global Catalogue of Microorganisms (GCM) 10K type strain sequencing project: providing services to taxonomists for standard genome sequencing and annotation.</title>
        <authorList>
            <consortium name="The Broad Institute Genomics Platform"/>
            <consortium name="The Broad Institute Genome Sequencing Center for Infectious Disease"/>
            <person name="Wu L."/>
            <person name="Ma J."/>
        </authorList>
    </citation>
    <scope>NUCLEOTIDE SEQUENCE [LARGE SCALE GENOMIC DNA]</scope>
    <source>
        <strain evidence="3">JCM 18424</strain>
    </source>
</reference>
<feature type="transmembrane region" description="Helical" evidence="1">
    <location>
        <begin position="92"/>
        <end position="109"/>
    </location>
</feature>
<keyword evidence="3" id="KW-1185">Reference proteome</keyword>
<feature type="transmembrane region" description="Helical" evidence="1">
    <location>
        <begin position="147"/>
        <end position="164"/>
    </location>
</feature>
<feature type="transmembrane region" description="Helical" evidence="1">
    <location>
        <begin position="392"/>
        <end position="414"/>
    </location>
</feature>
<keyword evidence="1" id="KW-0472">Membrane</keyword>
<feature type="transmembrane region" description="Helical" evidence="1">
    <location>
        <begin position="421"/>
        <end position="438"/>
    </location>
</feature>
<sequence>MATTSAEPQKKKGFLNAVERFGNTMPSVTMLFVYALMICWVLSFLLSFVDFNYFLPAQIAGEVPKKIEIVNMFNYNEIVMFIISSVNNFMSFPPLGITIVATFGIGIAEKSGFVKTALKKLLGLISPKFLTPTVVLVSIIAHLVSDSAYVILMPVAALMFYAMGRHPLAGVSTAFAGLAGGFSASFTPSKIDPIMQGFTQKAAHIMDPSYVVNVLCNYFLSLGSTIGVIVMCWYVTEKIVEPWLNKNCPVDQQLSDDEANELSVIQPVENTGFKWAGLSVLALIGLLVVLLIPESSPLRAPDGSMTSSQAGIMKMIVPLIFMFFAIPGMIYGYITGSFKSSKDVIGAMEEITKSLIPFIVFAFFAAQFLYSFDHSNIGKLIALAGADALTTLKIPSEMTVFLVIVLVGLVNILITSATSKWAIMAPVLVPMLMAVGISPELTQAAFRISDSAVNVSTPMFPFYPLIIMYCCRYYSKTGVGTLCSMMLPYTVGLFIVLTATLYIFWWLNIPLGFESTYTIPVINSVAP</sequence>
<feature type="transmembrane region" description="Helical" evidence="1">
    <location>
        <begin position="312"/>
        <end position="334"/>
    </location>
</feature>
<feature type="transmembrane region" description="Helical" evidence="1">
    <location>
        <begin position="31"/>
        <end position="55"/>
    </location>
</feature>
<dbReference type="PANTHER" id="PTHR30282:SF1">
    <property type="entry name" value="ABGT FAMILY TRANSPORTER"/>
    <property type="match status" value="1"/>
</dbReference>
<evidence type="ECO:0000313" key="2">
    <source>
        <dbReference type="EMBL" id="GAA5098340.1"/>
    </source>
</evidence>
<dbReference type="Pfam" id="PF03806">
    <property type="entry name" value="ABG_transport"/>
    <property type="match status" value="1"/>
</dbReference>
<dbReference type="EMBL" id="BAABKE010000003">
    <property type="protein sequence ID" value="GAA5098340.1"/>
    <property type="molecule type" value="Genomic_DNA"/>
</dbReference>
<feature type="transmembrane region" description="Helical" evidence="1">
    <location>
        <begin position="355"/>
        <end position="372"/>
    </location>
</feature>
<feature type="transmembrane region" description="Helical" evidence="1">
    <location>
        <begin position="275"/>
        <end position="292"/>
    </location>
</feature>
<evidence type="ECO:0000313" key="3">
    <source>
        <dbReference type="Proteomes" id="UP001500631"/>
    </source>
</evidence>
<dbReference type="InterPro" id="IPR004697">
    <property type="entry name" value="AbgT"/>
</dbReference>
<dbReference type="Proteomes" id="UP001500631">
    <property type="component" value="Unassembled WGS sequence"/>
</dbReference>
<comment type="caution">
    <text evidence="2">The sequence shown here is derived from an EMBL/GenBank/DDBJ whole genome shotgun (WGS) entry which is preliminary data.</text>
</comment>
<feature type="transmembrane region" description="Helical" evidence="1">
    <location>
        <begin position="487"/>
        <end position="507"/>
    </location>
</feature>
<organism evidence="2 3">
    <name type="scientific">Wohlfahrtiimonas larvae</name>
    <dbReference type="NCBI Taxonomy" id="1157986"/>
    <lineage>
        <taxon>Bacteria</taxon>
        <taxon>Pseudomonadati</taxon>
        <taxon>Pseudomonadota</taxon>
        <taxon>Gammaproteobacteria</taxon>
        <taxon>Cardiobacteriales</taxon>
        <taxon>Ignatzschineriaceae</taxon>
        <taxon>Wohlfahrtiimonas</taxon>
    </lineage>
</organism>
<proteinExistence type="predicted"/>
<evidence type="ECO:0000256" key="1">
    <source>
        <dbReference type="SAM" id="Phobius"/>
    </source>
</evidence>
<accession>A0ABP9MMU0</accession>
<gene>
    <name evidence="2" type="ORF">GCM10023338_10700</name>
</gene>
<feature type="transmembrane region" description="Helical" evidence="1">
    <location>
        <begin position="458"/>
        <end position="475"/>
    </location>
</feature>
<dbReference type="RefSeq" id="WP_077925119.1">
    <property type="nucleotide sequence ID" value="NZ_BAABKE010000003.1"/>
</dbReference>